<comment type="caution">
    <text evidence="1">The sequence shown here is derived from an EMBL/GenBank/DDBJ whole genome shotgun (WGS) entry which is preliminary data.</text>
</comment>
<reference evidence="1" key="2">
    <citation type="submission" date="2020-11" db="EMBL/GenBank/DDBJ databases">
        <authorList>
            <person name="McCartney M.A."/>
            <person name="Auch B."/>
            <person name="Kono T."/>
            <person name="Mallez S."/>
            <person name="Becker A."/>
            <person name="Gohl D.M."/>
            <person name="Silverstein K.A.T."/>
            <person name="Koren S."/>
            <person name="Bechman K.B."/>
            <person name="Herman A."/>
            <person name="Abrahante J.E."/>
            <person name="Garbe J."/>
        </authorList>
    </citation>
    <scope>NUCLEOTIDE SEQUENCE</scope>
    <source>
        <strain evidence="1">Duluth1</strain>
        <tissue evidence="1">Whole animal</tissue>
    </source>
</reference>
<evidence type="ECO:0008006" key="3">
    <source>
        <dbReference type="Google" id="ProtNLM"/>
    </source>
</evidence>
<keyword evidence="2" id="KW-1185">Reference proteome</keyword>
<evidence type="ECO:0000313" key="2">
    <source>
        <dbReference type="Proteomes" id="UP000828390"/>
    </source>
</evidence>
<dbReference type="EMBL" id="JAIWYP010000005">
    <property type="protein sequence ID" value="KAH3816193.1"/>
    <property type="molecule type" value="Genomic_DNA"/>
</dbReference>
<dbReference type="Proteomes" id="UP000828390">
    <property type="component" value="Unassembled WGS sequence"/>
</dbReference>
<protein>
    <recommendedName>
        <fullName evidence="3">Reverse transcriptase domain-containing protein</fullName>
    </recommendedName>
</protein>
<reference evidence="1" key="1">
    <citation type="journal article" date="2019" name="bioRxiv">
        <title>The Genome of the Zebra Mussel, Dreissena polymorpha: A Resource for Invasive Species Research.</title>
        <authorList>
            <person name="McCartney M.A."/>
            <person name="Auch B."/>
            <person name="Kono T."/>
            <person name="Mallez S."/>
            <person name="Zhang Y."/>
            <person name="Obille A."/>
            <person name="Becker A."/>
            <person name="Abrahante J.E."/>
            <person name="Garbe J."/>
            <person name="Badalamenti J.P."/>
            <person name="Herman A."/>
            <person name="Mangelson H."/>
            <person name="Liachko I."/>
            <person name="Sullivan S."/>
            <person name="Sone E.D."/>
            <person name="Koren S."/>
            <person name="Silverstein K.A.T."/>
            <person name="Beckman K.B."/>
            <person name="Gohl D.M."/>
        </authorList>
    </citation>
    <scope>NUCLEOTIDE SEQUENCE</scope>
    <source>
        <strain evidence="1">Duluth1</strain>
        <tissue evidence="1">Whole animal</tissue>
    </source>
</reference>
<organism evidence="1 2">
    <name type="scientific">Dreissena polymorpha</name>
    <name type="common">Zebra mussel</name>
    <name type="synonym">Mytilus polymorpha</name>
    <dbReference type="NCBI Taxonomy" id="45954"/>
    <lineage>
        <taxon>Eukaryota</taxon>
        <taxon>Metazoa</taxon>
        <taxon>Spiralia</taxon>
        <taxon>Lophotrochozoa</taxon>
        <taxon>Mollusca</taxon>
        <taxon>Bivalvia</taxon>
        <taxon>Autobranchia</taxon>
        <taxon>Heteroconchia</taxon>
        <taxon>Euheterodonta</taxon>
        <taxon>Imparidentia</taxon>
        <taxon>Neoheterodontei</taxon>
        <taxon>Myida</taxon>
        <taxon>Dreissenoidea</taxon>
        <taxon>Dreissenidae</taxon>
        <taxon>Dreissena</taxon>
    </lineage>
</organism>
<dbReference type="AlphaFoldDB" id="A0A9D4GIU9"/>
<accession>A0A9D4GIU9</accession>
<evidence type="ECO:0000313" key="1">
    <source>
        <dbReference type="EMBL" id="KAH3816193.1"/>
    </source>
</evidence>
<proteinExistence type="predicted"/>
<name>A0A9D4GIU9_DREPO</name>
<gene>
    <name evidence="1" type="ORF">DPMN_117704</name>
</gene>
<sequence length="115" mass="13181">MLERVASTTGFFADKSLLYRNIRTTEDTCTGILQEDLKKLEQWERDWQMQFNPSKCETINFTKNGIQSRDHTSFTATNSPMSHVGSTEGSHCMKNCSRSIMLMRSPKRKTTPLPS</sequence>